<accession>L7N1Z3</accession>
<dbReference type="UCSC" id="uc009fdv.1">
    <property type="organism name" value="mouse"/>
</dbReference>
<keyword evidence="9" id="KW-1015">Disulfide bond</keyword>
<dbReference type="Ensembl" id="ENSMUST00000228578.2">
    <property type="protein sequence ID" value="ENSMUSP00000153967.2"/>
    <property type="gene ID" value="ENSMUSG00000115744.2"/>
</dbReference>
<keyword evidence="8 12" id="KW-0472">Membrane</keyword>
<dbReference type="SUPFAM" id="SSF81321">
    <property type="entry name" value="Family A G protein-coupled receptor-like"/>
    <property type="match status" value="1"/>
</dbReference>
<dbReference type="VEuPathDB" id="HostDB:ENSMUSG00000115744"/>
<evidence type="ECO:0000256" key="6">
    <source>
        <dbReference type="ARBA" id="ARBA00022989"/>
    </source>
</evidence>
<evidence type="ECO:0000313" key="16">
    <source>
        <dbReference type="Proteomes" id="UP000000589"/>
    </source>
</evidence>
<feature type="transmembrane region" description="Helical" evidence="12">
    <location>
        <begin position="265"/>
        <end position="287"/>
    </location>
</feature>
<evidence type="ECO:0000256" key="11">
    <source>
        <dbReference type="ARBA" id="ARBA00023224"/>
    </source>
</evidence>
<keyword evidence="11 12" id="KW-0807">Transducer</keyword>
<evidence type="ECO:0000259" key="13">
    <source>
        <dbReference type="PROSITE" id="PS50262"/>
    </source>
</evidence>
<dbReference type="FunFam" id="1.20.1070.10:FF:000051">
    <property type="entry name" value="Vomeronasal type-1 receptor"/>
    <property type="match status" value="1"/>
</dbReference>
<keyword evidence="5 12" id="KW-0812">Transmembrane</keyword>
<comment type="subcellular location">
    <subcellularLocation>
        <location evidence="1 12">Cell membrane</location>
        <topology evidence="1 12">Multi-pass membrane protein</topology>
    </subcellularLocation>
</comment>
<comment type="similarity">
    <text evidence="2 12">Belongs to the G-protein coupled receptor 1 family.</text>
</comment>
<dbReference type="OMA" id="RTNISCR"/>
<evidence type="ECO:0000256" key="8">
    <source>
        <dbReference type="ARBA" id="ARBA00023136"/>
    </source>
</evidence>
<evidence type="ECO:0000313" key="14">
    <source>
        <dbReference type="Ensembl" id="ENSMUSP00000074564.3"/>
    </source>
</evidence>
<dbReference type="GO" id="GO:0016503">
    <property type="term" value="F:pheromone receptor activity"/>
    <property type="evidence" value="ECO:0000250"/>
    <property type="project" value="MGI"/>
</dbReference>
<feature type="transmembrane region" description="Helical" evidence="12">
    <location>
        <begin position="83"/>
        <end position="106"/>
    </location>
</feature>
<evidence type="ECO:0000313" key="15">
    <source>
        <dbReference type="MGI" id="MGI:2159642"/>
    </source>
</evidence>
<protein>
    <recommendedName>
        <fullName evidence="12">Vomeronasal type-1 receptor</fullName>
    </recommendedName>
</protein>
<dbReference type="OrthoDB" id="9606139at2759"/>
<evidence type="ECO:0000256" key="2">
    <source>
        <dbReference type="ARBA" id="ARBA00010663"/>
    </source>
</evidence>
<dbReference type="SMR" id="L7N1Z3"/>
<evidence type="ECO:0000256" key="10">
    <source>
        <dbReference type="ARBA" id="ARBA00023170"/>
    </source>
</evidence>
<dbReference type="PROSITE" id="PS50262">
    <property type="entry name" value="G_PROTEIN_RECEP_F1_2"/>
    <property type="match status" value="1"/>
</dbReference>
<feature type="transmembrane region" description="Helical" evidence="12">
    <location>
        <begin position="179"/>
        <end position="208"/>
    </location>
</feature>
<dbReference type="GO" id="GO:0019236">
    <property type="term" value="P:response to pheromone"/>
    <property type="evidence" value="ECO:0000250"/>
    <property type="project" value="MGI"/>
</dbReference>
<dbReference type="PRINTS" id="PR01534">
    <property type="entry name" value="VOMERONASL1R"/>
</dbReference>
<reference evidence="14 16" key="1">
    <citation type="journal article" date="2009" name="PLoS Biol.">
        <title>Lineage-specific biology revealed by a finished genome assembly of the mouse.</title>
        <authorList>
            <consortium name="Mouse Genome Sequencing Consortium"/>
            <person name="Church D.M."/>
            <person name="Goodstadt L."/>
            <person name="Hillier L.W."/>
            <person name="Zody M.C."/>
            <person name="Goldstein S."/>
            <person name="She X."/>
            <person name="Bult C.J."/>
            <person name="Agarwala R."/>
            <person name="Cherry J.L."/>
            <person name="DiCuccio M."/>
            <person name="Hlavina W."/>
            <person name="Kapustin Y."/>
            <person name="Meric P."/>
            <person name="Maglott D."/>
            <person name="Birtle Z."/>
            <person name="Marques A.C."/>
            <person name="Graves T."/>
            <person name="Zhou S."/>
            <person name="Teague B."/>
            <person name="Potamousis K."/>
            <person name="Churas C."/>
            <person name="Place M."/>
            <person name="Herschleb J."/>
            <person name="Runnheim R."/>
            <person name="Forrest D."/>
            <person name="Amos-Landgraf J."/>
            <person name="Schwartz D.C."/>
            <person name="Cheng Z."/>
            <person name="Lindblad-Toh K."/>
            <person name="Eichler E.E."/>
            <person name="Ponting C.P."/>
        </authorList>
    </citation>
    <scope>NUCLEOTIDE SEQUENCE [LARGE SCALE GENOMIC DNA]</scope>
    <source>
        <strain evidence="14 16">C57BL/6J</strain>
    </source>
</reference>
<feature type="transmembrane region" description="Helical" evidence="12">
    <location>
        <begin position="236"/>
        <end position="259"/>
    </location>
</feature>
<dbReference type="AGR" id="MGI:2159642"/>
<reference evidence="14" key="3">
    <citation type="submission" date="2025-05" db="UniProtKB">
        <authorList>
            <consortium name="Ensembl"/>
        </authorList>
    </citation>
    <scope>IDENTIFICATION</scope>
    <source>
        <strain evidence="14">C57BL/6J</strain>
    </source>
</reference>
<gene>
    <name evidence="14 15" type="primary">Vmn1r80</name>
</gene>
<dbReference type="BioGRID-ORCS" id="171238">
    <property type="hits" value="3 hits in 71 CRISPR screens"/>
</dbReference>
<evidence type="ECO:0000256" key="12">
    <source>
        <dbReference type="RuleBase" id="RU364061"/>
    </source>
</evidence>
<dbReference type="GeneID" id="171238"/>
<name>L7N1Z3_MOUSE</name>
<keyword evidence="6 12" id="KW-1133">Transmembrane helix</keyword>
<keyword evidence="7 12" id="KW-0297">G-protein coupled receptor</keyword>
<dbReference type="KEGG" id="mmu:171238"/>
<dbReference type="GO" id="GO:0005550">
    <property type="term" value="F:pheromone binding"/>
    <property type="evidence" value="ECO:0000250"/>
    <property type="project" value="MGI"/>
</dbReference>
<feature type="transmembrane region" description="Helical" evidence="12">
    <location>
        <begin position="6"/>
        <end position="33"/>
    </location>
</feature>
<dbReference type="STRING" id="10090.ENSMUSP00000153967"/>
<evidence type="ECO:0000256" key="3">
    <source>
        <dbReference type="ARBA" id="ARBA00022475"/>
    </source>
</evidence>
<dbReference type="CTD" id="171238"/>
<feature type="domain" description="G-protein coupled receptors family 1 profile" evidence="13">
    <location>
        <begin position="24"/>
        <end position="286"/>
    </location>
</feature>
<dbReference type="PaxDb" id="10090-ENSMUSP00000074564"/>
<evidence type="ECO:0000256" key="4">
    <source>
        <dbReference type="ARBA" id="ARBA00022507"/>
    </source>
</evidence>
<evidence type="ECO:0000256" key="5">
    <source>
        <dbReference type="ARBA" id="ARBA00022692"/>
    </source>
</evidence>
<dbReference type="eggNOG" id="ENOG502RD1P">
    <property type="taxonomic scope" value="Eukaryota"/>
</dbReference>
<keyword evidence="10 12" id="KW-0675">Receptor</keyword>
<proteinExistence type="inferred from homology"/>
<dbReference type="RefSeq" id="NP_598965.2">
    <property type="nucleotide sequence ID" value="NM_134204.2"/>
</dbReference>
<dbReference type="Gene3D" id="1.20.1070.10">
    <property type="entry name" value="Rhodopsin 7-helix transmembrane proteins"/>
    <property type="match status" value="1"/>
</dbReference>
<organism evidence="14 16">
    <name type="scientific">Mus musculus</name>
    <name type="common">Mouse</name>
    <dbReference type="NCBI Taxonomy" id="10090"/>
    <lineage>
        <taxon>Eukaryota</taxon>
        <taxon>Metazoa</taxon>
        <taxon>Chordata</taxon>
        <taxon>Craniata</taxon>
        <taxon>Vertebrata</taxon>
        <taxon>Euteleostomi</taxon>
        <taxon>Mammalia</taxon>
        <taxon>Eutheria</taxon>
        <taxon>Euarchontoglires</taxon>
        <taxon>Glires</taxon>
        <taxon>Rodentia</taxon>
        <taxon>Myomorpha</taxon>
        <taxon>Muroidea</taxon>
        <taxon>Muridae</taxon>
        <taxon>Murinae</taxon>
        <taxon>Mus</taxon>
        <taxon>Mus</taxon>
    </lineage>
</organism>
<dbReference type="Pfam" id="PF03402">
    <property type="entry name" value="V1R"/>
    <property type="match status" value="1"/>
</dbReference>
<dbReference type="AlphaFoldDB" id="L7N1Z3"/>
<dbReference type="PROSITE" id="PS50890">
    <property type="entry name" value="PUA"/>
    <property type="match status" value="1"/>
</dbReference>
<keyword evidence="4 12" id="KW-0589">Pheromone response</keyword>
<dbReference type="InterPro" id="IPR004072">
    <property type="entry name" value="Vmron_rcpt_1"/>
</dbReference>
<sequence>MAFENIALGIFLFSQITVGMIGNSSILFYYVILKFTGKHLMPKDLIIEHLTVANCLFIISKGIPQTLSDYGLKDFLDDFGCKLIMYIYRITRGMSLYAMCLLSCFQAITISPSNSRWMKFKHRATKYLGPSCSLSWLVHSFLNILTPARVSGPSYSKNTTNRMIYGYCSWFASGNFATALYLFLLCFCDGLCLGLMAYSSVSMVSMLYRHKKQVKHIHRAQDFLKVSPEIRAMKTILILVCTFILSYSFSSMVAIVTAYSKYPELWGVSVFTFLEICFPIFCPFVLISNMKPISNLFLPCFHNNFLKE</sequence>
<keyword evidence="16" id="KW-1185">Reference proteome</keyword>
<dbReference type="Ensembl" id="ENSMUST00000227205.2">
    <property type="protein sequence ID" value="ENSMUSP00000154216.2"/>
    <property type="gene ID" value="ENSMUSG00000115744.2"/>
</dbReference>
<evidence type="ECO:0000256" key="7">
    <source>
        <dbReference type="ARBA" id="ARBA00023040"/>
    </source>
</evidence>
<dbReference type="GO" id="GO:0007606">
    <property type="term" value="P:sensory perception of chemical stimulus"/>
    <property type="evidence" value="ECO:0007669"/>
    <property type="project" value="UniProtKB-ARBA"/>
</dbReference>
<evidence type="ECO:0000256" key="1">
    <source>
        <dbReference type="ARBA" id="ARBA00004651"/>
    </source>
</evidence>
<dbReference type="InterPro" id="IPR017452">
    <property type="entry name" value="GPCR_Rhodpsn_7TM"/>
</dbReference>
<dbReference type="ExpressionAtlas" id="L7N1Z3">
    <property type="expression patterns" value="baseline and differential"/>
</dbReference>
<dbReference type="PANTHER" id="PTHR24062">
    <property type="entry name" value="VOMERONASAL TYPE-1 RECEPTOR"/>
    <property type="match status" value="1"/>
</dbReference>
<dbReference type="HOGENOM" id="CLU_058641_1_0_1"/>
<dbReference type="MGI" id="MGI:2159642">
    <property type="gene designation" value="Vmn1r80"/>
</dbReference>
<keyword evidence="3 12" id="KW-1003">Cell membrane</keyword>
<dbReference type="Ensembl" id="ENSMUST00000075053.3">
    <property type="protein sequence ID" value="ENSMUSP00000074564.3"/>
    <property type="gene ID" value="ENSMUSG00000115744.2"/>
</dbReference>
<dbReference type="Ensembl" id="ENSMUST00000227755.2">
    <property type="protein sequence ID" value="ENSMUSP00000154371.2"/>
    <property type="gene ID" value="ENSMUSG00000115744.2"/>
</dbReference>
<dbReference type="GeneTree" id="ENSGT00960000186612"/>
<evidence type="ECO:0000256" key="9">
    <source>
        <dbReference type="ARBA" id="ARBA00023157"/>
    </source>
</evidence>
<dbReference type="Proteomes" id="UP000000589">
    <property type="component" value="Chromosome 7"/>
</dbReference>
<dbReference type="GO" id="GO:0005886">
    <property type="term" value="C:plasma membrane"/>
    <property type="evidence" value="ECO:0000250"/>
    <property type="project" value="MGI"/>
</dbReference>
<reference evidence="14" key="2">
    <citation type="journal article" date="2011" name="PLoS Biol.">
        <title>Modernizing reference genome assemblies.</title>
        <authorList>
            <person name="Church D.M."/>
            <person name="Schneider V.A."/>
            <person name="Graves T."/>
            <person name="Auger K."/>
            <person name="Cunningham F."/>
            <person name="Bouk N."/>
            <person name="Chen H.C."/>
            <person name="Agarwala R."/>
            <person name="McLaren W.M."/>
            <person name="Ritchie G.R."/>
            <person name="Albracht D."/>
            <person name="Kremitzki M."/>
            <person name="Rock S."/>
            <person name="Kotkiewicz H."/>
            <person name="Kremitzki C."/>
            <person name="Wollam A."/>
            <person name="Trani L."/>
            <person name="Fulton L."/>
            <person name="Fulton R."/>
            <person name="Matthews L."/>
            <person name="Whitehead S."/>
            <person name="Chow W."/>
            <person name="Torrance J."/>
            <person name="Dunn M."/>
            <person name="Harden G."/>
            <person name="Threadgold G."/>
            <person name="Wood J."/>
            <person name="Collins J."/>
            <person name="Heath P."/>
            <person name="Griffiths G."/>
            <person name="Pelan S."/>
            <person name="Grafham D."/>
            <person name="Eichler E.E."/>
            <person name="Weinstock G."/>
            <person name="Mardis E.R."/>
            <person name="Wilson R.K."/>
            <person name="Howe K."/>
            <person name="Flicek P."/>
            <person name="Hubbard T."/>
        </authorList>
    </citation>
    <scope>NUCLEOTIDE SEQUENCE [LARGE SCALE GENOMIC DNA]</scope>
    <source>
        <strain evidence="14">C57BL/6J</strain>
    </source>
</reference>
<dbReference type="DNASU" id="171238"/>